<feature type="domain" description="NB-ARC" evidence="4">
    <location>
        <begin position="162"/>
        <end position="310"/>
    </location>
</feature>
<evidence type="ECO:0000256" key="2">
    <source>
        <dbReference type="ARBA" id="ARBA00022741"/>
    </source>
</evidence>
<dbReference type="AlphaFoldDB" id="A0AAW1XBX0"/>
<dbReference type="Pfam" id="PF18052">
    <property type="entry name" value="Rx_N"/>
    <property type="match status" value="1"/>
</dbReference>
<sequence length="310" mass="35055">MAESILAVVEKLTHLLVDESRLLKGVKDKVETLMKQLNLMQAVVKDADAKHGGNEAYNCWLSQIRDLGYQAVDVIETYRNDSESPGFFSLKPIRLHKLNGEIDKIQSSLEGLFKSKDGFTITASNNPEADEAAARRLRSWRKPPAIMKQDDYIDLVEDTKVLIAQLSSMDPRQGVVSIVGMGGLGKTTLANKLYNHTKLQFECKAFIAVSKDYRRKELLYGILEGVCAKKIDHSEKEEEKDLIIKVHNFLKEKNYLVVLDDLWEKEDWDNLKEAFPSGMGGKVMLTTRNREVAKHAGSLNPHEPRLLTED</sequence>
<proteinExistence type="predicted"/>
<dbReference type="InterPro" id="IPR041118">
    <property type="entry name" value="Rx_N"/>
</dbReference>
<name>A0AAW1XBX0_RUBAR</name>
<dbReference type="Proteomes" id="UP001457282">
    <property type="component" value="Unassembled WGS sequence"/>
</dbReference>
<organism evidence="6 7">
    <name type="scientific">Rubus argutus</name>
    <name type="common">Southern blackberry</name>
    <dbReference type="NCBI Taxonomy" id="59490"/>
    <lineage>
        <taxon>Eukaryota</taxon>
        <taxon>Viridiplantae</taxon>
        <taxon>Streptophyta</taxon>
        <taxon>Embryophyta</taxon>
        <taxon>Tracheophyta</taxon>
        <taxon>Spermatophyta</taxon>
        <taxon>Magnoliopsida</taxon>
        <taxon>eudicotyledons</taxon>
        <taxon>Gunneridae</taxon>
        <taxon>Pentapetalae</taxon>
        <taxon>rosids</taxon>
        <taxon>fabids</taxon>
        <taxon>Rosales</taxon>
        <taxon>Rosaceae</taxon>
        <taxon>Rosoideae</taxon>
        <taxon>Rosoideae incertae sedis</taxon>
        <taxon>Rubus</taxon>
    </lineage>
</organism>
<dbReference type="GO" id="GO:0043531">
    <property type="term" value="F:ADP binding"/>
    <property type="evidence" value="ECO:0007669"/>
    <property type="project" value="InterPro"/>
</dbReference>
<comment type="caution">
    <text evidence="6">The sequence shown here is derived from an EMBL/GenBank/DDBJ whole genome shotgun (WGS) entry which is preliminary data.</text>
</comment>
<evidence type="ECO:0008006" key="8">
    <source>
        <dbReference type="Google" id="ProtNLM"/>
    </source>
</evidence>
<dbReference type="InterPro" id="IPR038005">
    <property type="entry name" value="RX-like_CC"/>
</dbReference>
<dbReference type="Gene3D" id="1.20.5.4130">
    <property type="match status" value="1"/>
</dbReference>
<dbReference type="Gene3D" id="3.40.50.300">
    <property type="entry name" value="P-loop containing nucleotide triphosphate hydrolases"/>
    <property type="match status" value="1"/>
</dbReference>
<dbReference type="CDD" id="cd14798">
    <property type="entry name" value="RX-CC_like"/>
    <property type="match status" value="1"/>
</dbReference>
<feature type="domain" description="Disease resistance N-terminal" evidence="5">
    <location>
        <begin position="7"/>
        <end position="82"/>
    </location>
</feature>
<evidence type="ECO:0000313" key="7">
    <source>
        <dbReference type="Proteomes" id="UP001457282"/>
    </source>
</evidence>
<dbReference type="FunFam" id="3.40.50.300:FF:001091">
    <property type="entry name" value="Probable disease resistance protein At1g61300"/>
    <property type="match status" value="1"/>
</dbReference>
<dbReference type="GO" id="GO:0006952">
    <property type="term" value="P:defense response"/>
    <property type="evidence" value="ECO:0007669"/>
    <property type="project" value="UniProtKB-KW"/>
</dbReference>
<evidence type="ECO:0000259" key="4">
    <source>
        <dbReference type="Pfam" id="PF00931"/>
    </source>
</evidence>
<evidence type="ECO:0000259" key="5">
    <source>
        <dbReference type="Pfam" id="PF18052"/>
    </source>
</evidence>
<evidence type="ECO:0000256" key="3">
    <source>
        <dbReference type="ARBA" id="ARBA00022821"/>
    </source>
</evidence>
<reference evidence="6 7" key="1">
    <citation type="journal article" date="2023" name="G3 (Bethesda)">
        <title>A chromosome-length genome assembly and annotation of blackberry (Rubus argutus, cv. 'Hillquist').</title>
        <authorList>
            <person name="Bruna T."/>
            <person name="Aryal R."/>
            <person name="Dudchenko O."/>
            <person name="Sargent D.J."/>
            <person name="Mead D."/>
            <person name="Buti M."/>
            <person name="Cavallini A."/>
            <person name="Hytonen T."/>
            <person name="Andres J."/>
            <person name="Pham M."/>
            <person name="Weisz D."/>
            <person name="Mascagni F."/>
            <person name="Usai G."/>
            <person name="Natali L."/>
            <person name="Bassil N."/>
            <person name="Fernandez G.E."/>
            <person name="Lomsadze A."/>
            <person name="Armour M."/>
            <person name="Olukolu B."/>
            <person name="Poorten T."/>
            <person name="Britton C."/>
            <person name="Davik J."/>
            <person name="Ashrafi H."/>
            <person name="Aiden E.L."/>
            <person name="Borodovsky M."/>
            <person name="Worthington M."/>
        </authorList>
    </citation>
    <scope>NUCLEOTIDE SEQUENCE [LARGE SCALE GENOMIC DNA]</scope>
    <source>
        <strain evidence="6">PI 553951</strain>
    </source>
</reference>
<keyword evidence="2" id="KW-0547">Nucleotide-binding</keyword>
<evidence type="ECO:0000256" key="1">
    <source>
        <dbReference type="ARBA" id="ARBA00022737"/>
    </source>
</evidence>
<accession>A0AAW1XBX0</accession>
<dbReference type="InterPro" id="IPR002182">
    <property type="entry name" value="NB-ARC"/>
</dbReference>
<protein>
    <recommendedName>
        <fullName evidence="8">Disease resistance protein</fullName>
    </recommendedName>
</protein>
<keyword evidence="1" id="KW-0677">Repeat</keyword>
<dbReference type="PANTHER" id="PTHR19338">
    <property type="entry name" value="TRANSLOCASE OF INNER MITOCHONDRIAL MEMBRANE 13 HOMOLOG"/>
    <property type="match status" value="1"/>
</dbReference>
<dbReference type="EMBL" id="JBEDUW010000004">
    <property type="protein sequence ID" value="KAK9934493.1"/>
    <property type="molecule type" value="Genomic_DNA"/>
</dbReference>
<dbReference type="PANTHER" id="PTHR19338:SF66">
    <property type="entry name" value="NB-ARC DOMAIN-CONTAINING PROTEIN"/>
    <property type="match status" value="1"/>
</dbReference>
<dbReference type="Pfam" id="PF00931">
    <property type="entry name" value="NB-ARC"/>
    <property type="match status" value="1"/>
</dbReference>
<keyword evidence="7" id="KW-1185">Reference proteome</keyword>
<dbReference type="SUPFAM" id="SSF52540">
    <property type="entry name" value="P-loop containing nucleoside triphosphate hydrolases"/>
    <property type="match status" value="1"/>
</dbReference>
<keyword evidence="3" id="KW-0611">Plant defense</keyword>
<evidence type="ECO:0000313" key="6">
    <source>
        <dbReference type="EMBL" id="KAK9934493.1"/>
    </source>
</evidence>
<dbReference type="PRINTS" id="PR00364">
    <property type="entry name" value="DISEASERSIST"/>
</dbReference>
<gene>
    <name evidence="6" type="ORF">M0R45_021634</name>
</gene>
<dbReference type="InterPro" id="IPR027417">
    <property type="entry name" value="P-loop_NTPase"/>
</dbReference>